<proteinExistence type="predicted"/>
<protein>
    <submittedName>
        <fullName evidence="1">Uncharacterized protein</fullName>
    </submittedName>
</protein>
<dbReference type="Proteomes" id="UP000193749">
    <property type="component" value="Unassembled WGS sequence"/>
</dbReference>
<organism evidence="1 2">
    <name type="scientific">Pantoea cypripedii</name>
    <name type="common">Pectobacterium cypripedii</name>
    <name type="synonym">Erwinia cypripedii</name>
    <dbReference type="NCBI Taxonomy" id="55209"/>
    <lineage>
        <taxon>Bacteria</taxon>
        <taxon>Pseudomonadati</taxon>
        <taxon>Pseudomonadota</taxon>
        <taxon>Gammaproteobacteria</taxon>
        <taxon>Enterobacterales</taxon>
        <taxon>Erwiniaceae</taxon>
        <taxon>Pantoea</taxon>
    </lineage>
</organism>
<accession>A0A1X1EYW0</accession>
<keyword evidence="2" id="KW-1185">Reference proteome</keyword>
<dbReference type="AlphaFoldDB" id="A0A1X1EYW0"/>
<gene>
    <name evidence="1" type="ORF">HA50_17025</name>
</gene>
<evidence type="ECO:0000313" key="2">
    <source>
        <dbReference type="Proteomes" id="UP000193749"/>
    </source>
</evidence>
<sequence length="91" mass="10237">MSRICNMVFVLVLMIKLGLVWARPHTPTIIPADDGEYLVRVWDSPVLISVAPVTTETHSILIGTDIPKRMLAMNLETSHREGWPMHHLIPG</sequence>
<name>A0A1X1EYW0_PANCY</name>
<reference evidence="1 2" key="1">
    <citation type="journal article" date="2017" name="Antonie Van Leeuwenhoek">
        <title>Phylogenomic resolution of the bacterial genus Pantoea and its relationship with Erwinia and Tatumella.</title>
        <authorList>
            <person name="Palmer M."/>
            <person name="Steenkamp E.T."/>
            <person name="Coetzee M.P."/>
            <person name="Chan W.Y."/>
            <person name="van Zyl E."/>
            <person name="De Maayer P."/>
            <person name="Coutinho T.A."/>
            <person name="Blom J."/>
            <person name="Smits T.H."/>
            <person name="Duffy B."/>
            <person name="Venter S.N."/>
        </authorList>
    </citation>
    <scope>NUCLEOTIDE SEQUENCE [LARGE SCALE GENOMIC DNA]</scope>
    <source>
        <strain evidence="1 2">LMG 2657</strain>
    </source>
</reference>
<dbReference type="EMBL" id="MLJI01000001">
    <property type="protein sequence ID" value="ORM94955.1"/>
    <property type="molecule type" value="Genomic_DNA"/>
</dbReference>
<evidence type="ECO:0000313" key="1">
    <source>
        <dbReference type="EMBL" id="ORM94955.1"/>
    </source>
</evidence>
<comment type="caution">
    <text evidence="1">The sequence shown here is derived from an EMBL/GenBank/DDBJ whole genome shotgun (WGS) entry which is preliminary data.</text>
</comment>